<dbReference type="InterPro" id="IPR023214">
    <property type="entry name" value="HAD_sf"/>
</dbReference>
<feature type="transmembrane region" description="Helical" evidence="10">
    <location>
        <begin position="567"/>
        <end position="587"/>
    </location>
</feature>
<dbReference type="SUPFAM" id="SSF81653">
    <property type="entry name" value="Calcium ATPase, transduction domain A"/>
    <property type="match status" value="1"/>
</dbReference>
<dbReference type="InterPro" id="IPR008250">
    <property type="entry name" value="ATPase_P-typ_transduc_dom_A_sf"/>
</dbReference>
<dbReference type="Gene3D" id="3.40.1110.10">
    <property type="entry name" value="Calcium-transporting ATPase, cytoplasmic domain N"/>
    <property type="match status" value="1"/>
</dbReference>
<dbReference type="InterPro" id="IPR059000">
    <property type="entry name" value="ATPase_P-type_domA"/>
</dbReference>
<feature type="region of interest" description="Disordered" evidence="11">
    <location>
        <begin position="106"/>
        <end position="172"/>
    </location>
</feature>
<sequence>MASALNRASRPSVKDAVTVTTSILLGNLHCPSCVSTIREVLQEACADHIRWVSPNIVTSVVTVEHDADTPLRGMVAALVDAGFEICGVTTSSAGDKAVDLDFEELLRPSTPDDNDNEKHNNGEVHNEDNEDNKNDNGHEDEVDDDKRGKGKEKDDGHITAVAPSSSPWGFTPLVRWMSGSRVETRRSLVTADKIAQAHLSNCEQCRQLLKSGATPLPSHKTTEAGPSNPDTATASSSSNNNNNMTKTPSSTDKETNSAGMASKSFVAVEHEDAPTNRPIWRASLAVGGMTCAVCVNAITDDLKKKDWITKVTVNLISNSATVEFDDASKESKIVEAIEDLGYDATIDSVVRIDPPKPKTTKIDGTGNGADAGADEQDSPELHERTVEIRIDGLYCEHCPDRIVQSLTGFRRPSLEILTKPTPQRPIIKLKYVPEAPAFTVRHILAAIEASDSELTAAIYHPPTLEERSKIIQAKHQRQIMYRVIFTGIVCIPTFVIGIVYMSLLPSTDAGRMYMMMPWASGISRSQIALFIMATPVYFFSADIFHVRAFKEIRSLWRRGSRTPFLQRFYRFGSMNTLMSLGTTIAYVSSVSQMIAAAAHAASEVSDANFYFDSVVFLTFFLLCGRLIETYSKSRTGDAVEMLGRLRPTTAILVEEGVAVDTDKEKDVIETLEKVKSITSDTTAADHHTLTTPSPSTPSVHGNSSGRVVQADLLDFGDVVRILHGASPPADGVIVQGRSNFDESSLTGESRLVPKTVGDEVFSGTVNKDAPVLVRVTGASGTSMLDQIVAVVREGQTKRAPMEQIADLLTTYFVPVVTLVAIATWIIWLSLGLSGAIPGHFLDVSSGGWVAFSLQFAIAVFVVACPCGLGLAAPTAIFVAGGMAAKYGILAKGGGEAFEKASRIDCVVFDKTGTLTMGGEPTVTDSAMFDGSEEADETSDVSDSKKADLLAALKAVEENSGHPIAKAIVTFCSSDTHPSGPSGRADELQEIAGRGMRAMFHSRAGNERSFEIIVGNEALMADFAVVVSDRVKALLQQWKSDAKSVALAATRPLGDDEQKPWTLSVALSISDPVRPEAAAILAALQARGVRTYMLSGDNAVTAAAVARQIGIPADQVIAEVLPTEKAAKIQYLQASLQAHTSRWGRRVKSSATQDASSTAPDSSGTESGRGRRAVVAMVGDGINDSPALTQADVGIAVGSGSDVAISSADFVLVQSNLQAVVTLLELSRVVFRRIAFNFGWALVYNVVAVPIAAGVLYPIRTASTNHVRLDPVWASLAMAMSSISVVLSSLALRSRIPGMGFRPTVIKTLQGETTSA</sequence>
<accession>A0ABP0BZ77</accession>
<feature type="domain" description="HMA" evidence="12">
    <location>
        <begin position="19"/>
        <end position="86"/>
    </location>
</feature>
<dbReference type="Gene3D" id="2.70.150.10">
    <property type="entry name" value="Calcium-transporting ATPase, cytoplasmic transduction domain A"/>
    <property type="match status" value="1"/>
</dbReference>
<dbReference type="PRINTS" id="PR00119">
    <property type="entry name" value="CATATPASE"/>
</dbReference>
<dbReference type="Proteomes" id="UP001642406">
    <property type="component" value="Unassembled WGS sequence"/>
</dbReference>
<dbReference type="Pfam" id="PF00122">
    <property type="entry name" value="E1-E2_ATPase"/>
    <property type="match status" value="1"/>
</dbReference>
<protein>
    <recommendedName>
        <fullName evidence="12">HMA domain-containing protein</fullName>
    </recommendedName>
</protein>
<feature type="transmembrane region" description="Helical" evidence="10">
    <location>
        <begin position="523"/>
        <end position="546"/>
    </location>
</feature>
<evidence type="ECO:0000256" key="6">
    <source>
        <dbReference type="ARBA" id="ARBA00022840"/>
    </source>
</evidence>
<dbReference type="InterPro" id="IPR036163">
    <property type="entry name" value="HMA_dom_sf"/>
</dbReference>
<feature type="transmembrane region" description="Helical" evidence="10">
    <location>
        <begin position="1233"/>
        <end position="1258"/>
    </location>
</feature>
<dbReference type="SUPFAM" id="SSF81665">
    <property type="entry name" value="Calcium ATPase, transmembrane domain M"/>
    <property type="match status" value="1"/>
</dbReference>
<feature type="transmembrane region" description="Helical" evidence="10">
    <location>
        <begin position="479"/>
        <end position="503"/>
    </location>
</feature>
<keyword evidence="3 10" id="KW-0812">Transmembrane</keyword>
<feature type="compositionally biased region" description="Polar residues" evidence="11">
    <location>
        <begin position="1148"/>
        <end position="1165"/>
    </location>
</feature>
<dbReference type="PANTHER" id="PTHR43520:SF32">
    <property type="entry name" value="COPPER RESISTANCE P-TYPE ATPASE (EUROFUNG)"/>
    <property type="match status" value="1"/>
</dbReference>
<evidence type="ECO:0000256" key="11">
    <source>
        <dbReference type="SAM" id="MobiDB-lite"/>
    </source>
</evidence>
<feature type="region of interest" description="Disordered" evidence="11">
    <location>
        <begin position="353"/>
        <end position="381"/>
    </location>
</feature>
<feature type="region of interest" description="Disordered" evidence="11">
    <location>
        <begin position="919"/>
        <end position="940"/>
    </location>
</feature>
<feature type="compositionally biased region" description="Low complexity" evidence="11">
    <location>
        <begin position="226"/>
        <end position="250"/>
    </location>
</feature>
<dbReference type="EMBL" id="CAWUHC010000052">
    <property type="protein sequence ID" value="CAK7225022.1"/>
    <property type="molecule type" value="Genomic_DNA"/>
</dbReference>
<dbReference type="InterPro" id="IPR023299">
    <property type="entry name" value="ATPase_P-typ_cyto_dom_N"/>
</dbReference>
<dbReference type="CDD" id="cd00371">
    <property type="entry name" value="HMA"/>
    <property type="match status" value="2"/>
</dbReference>
<dbReference type="SUPFAM" id="SSF56784">
    <property type="entry name" value="HAD-like"/>
    <property type="match status" value="1"/>
</dbReference>
<dbReference type="PROSITE" id="PS00154">
    <property type="entry name" value="ATPASE_E1_E2"/>
    <property type="match status" value="1"/>
</dbReference>
<dbReference type="InterPro" id="IPR036412">
    <property type="entry name" value="HAD-like_sf"/>
</dbReference>
<dbReference type="InterPro" id="IPR027256">
    <property type="entry name" value="P-typ_ATPase_IB"/>
</dbReference>
<feature type="transmembrane region" description="Helical" evidence="10">
    <location>
        <begin position="807"/>
        <end position="828"/>
    </location>
</feature>
<feature type="transmembrane region" description="Helical" evidence="10">
    <location>
        <begin position="848"/>
        <end position="879"/>
    </location>
</feature>
<evidence type="ECO:0000313" key="13">
    <source>
        <dbReference type="EMBL" id="CAK7225022.1"/>
    </source>
</evidence>
<proteinExistence type="inferred from homology"/>
<evidence type="ECO:0000256" key="1">
    <source>
        <dbReference type="ARBA" id="ARBA00004141"/>
    </source>
</evidence>
<dbReference type="PANTHER" id="PTHR43520">
    <property type="entry name" value="ATP7, ISOFORM B"/>
    <property type="match status" value="1"/>
</dbReference>
<dbReference type="InterPro" id="IPR018303">
    <property type="entry name" value="ATPase_P-typ_P_site"/>
</dbReference>
<dbReference type="Pfam" id="PF00702">
    <property type="entry name" value="Hydrolase"/>
    <property type="match status" value="1"/>
</dbReference>
<evidence type="ECO:0000256" key="8">
    <source>
        <dbReference type="ARBA" id="ARBA00022989"/>
    </source>
</evidence>
<dbReference type="SUPFAM" id="SSF81660">
    <property type="entry name" value="Metal cation-transporting ATPase, ATP-binding domain N"/>
    <property type="match status" value="1"/>
</dbReference>
<keyword evidence="14" id="KW-1185">Reference proteome</keyword>
<feature type="compositionally biased region" description="Low complexity" evidence="11">
    <location>
        <begin position="689"/>
        <end position="698"/>
    </location>
</feature>
<keyword evidence="7" id="KW-1278">Translocase</keyword>
<dbReference type="InterPro" id="IPR023298">
    <property type="entry name" value="ATPase_P-typ_TM_dom_sf"/>
</dbReference>
<dbReference type="InterPro" id="IPR006121">
    <property type="entry name" value="HMA_dom"/>
</dbReference>
<evidence type="ECO:0000256" key="5">
    <source>
        <dbReference type="ARBA" id="ARBA00022741"/>
    </source>
</evidence>
<evidence type="ECO:0000256" key="3">
    <source>
        <dbReference type="ARBA" id="ARBA00022692"/>
    </source>
</evidence>
<feature type="transmembrane region" description="Helical" evidence="10">
    <location>
        <begin position="607"/>
        <end position="627"/>
    </location>
</feature>
<reference evidence="13 14" key="1">
    <citation type="submission" date="2024-01" db="EMBL/GenBank/DDBJ databases">
        <authorList>
            <person name="Allen C."/>
            <person name="Tagirdzhanova G."/>
        </authorList>
    </citation>
    <scope>NUCLEOTIDE SEQUENCE [LARGE SCALE GENOMIC DNA]</scope>
</reference>
<evidence type="ECO:0000259" key="12">
    <source>
        <dbReference type="PROSITE" id="PS50846"/>
    </source>
</evidence>
<dbReference type="Gene3D" id="3.40.50.1000">
    <property type="entry name" value="HAD superfamily/HAD-like"/>
    <property type="match status" value="1"/>
</dbReference>
<gene>
    <name evidence="13" type="ORF">SBRCBS47491_005750</name>
</gene>
<dbReference type="SFLD" id="SFLDF00027">
    <property type="entry name" value="p-type_atpase"/>
    <property type="match status" value="1"/>
</dbReference>
<dbReference type="SUPFAM" id="SSF55008">
    <property type="entry name" value="HMA, heavy metal-associated domain"/>
    <property type="match status" value="2"/>
</dbReference>
<feature type="region of interest" description="Disordered" evidence="11">
    <location>
        <begin position="679"/>
        <end position="703"/>
    </location>
</feature>
<comment type="similarity">
    <text evidence="2 10">Belongs to the cation transport ATPase (P-type) (TC 3.A.3) family. Type IB subfamily.</text>
</comment>
<dbReference type="InterPro" id="IPR001757">
    <property type="entry name" value="P_typ_ATPase"/>
</dbReference>
<dbReference type="InterPro" id="IPR044492">
    <property type="entry name" value="P_typ_ATPase_HD_dom"/>
</dbReference>
<feature type="transmembrane region" description="Helical" evidence="10">
    <location>
        <begin position="1270"/>
        <end position="1291"/>
    </location>
</feature>
<name>A0ABP0BZ77_9PEZI</name>
<keyword evidence="9 10" id="KW-0472">Membrane</keyword>
<feature type="region of interest" description="Disordered" evidence="11">
    <location>
        <begin position="1142"/>
        <end position="1169"/>
    </location>
</feature>
<dbReference type="Gene3D" id="3.30.70.100">
    <property type="match status" value="2"/>
</dbReference>
<dbReference type="SFLD" id="SFLDS00003">
    <property type="entry name" value="Haloacid_Dehalogenase"/>
    <property type="match status" value="1"/>
</dbReference>
<keyword evidence="8 10" id="KW-1133">Transmembrane helix</keyword>
<feature type="compositionally biased region" description="Basic and acidic residues" evidence="11">
    <location>
        <begin position="116"/>
        <end position="157"/>
    </location>
</feature>
<evidence type="ECO:0000256" key="7">
    <source>
        <dbReference type="ARBA" id="ARBA00022967"/>
    </source>
</evidence>
<evidence type="ECO:0000256" key="9">
    <source>
        <dbReference type="ARBA" id="ARBA00023136"/>
    </source>
</evidence>
<dbReference type="Pfam" id="PF00403">
    <property type="entry name" value="HMA"/>
    <property type="match status" value="1"/>
</dbReference>
<feature type="compositionally biased region" description="Acidic residues" evidence="11">
    <location>
        <begin position="930"/>
        <end position="939"/>
    </location>
</feature>
<organism evidence="13 14">
    <name type="scientific">Sporothrix bragantina</name>
    <dbReference type="NCBI Taxonomy" id="671064"/>
    <lineage>
        <taxon>Eukaryota</taxon>
        <taxon>Fungi</taxon>
        <taxon>Dikarya</taxon>
        <taxon>Ascomycota</taxon>
        <taxon>Pezizomycotina</taxon>
        <taxon>Sordariomycetes</taxon>
        <taxon>Sordariomycetidae</taxon>
        <taxon>Ophiostomatales</taxon>
        <taxon>Ophiostomataceae</taxon>
        <taxon>Sporothrix</taxon>
    </lineage>
</organism>
<evidence type="ECO:0000256" key="10">
    <source>
        <dbReference type="RuleBase" id="RU362081"/>
    </source>
</evidence>
<keyword evidence="4 10" id="KW-0479">Metal-binding</keyword>
<feature type="region of interest" description="Disordered" evidence="11">
    <location>
        <begin position="213"/>
        <end position="258"/>
    </location>
</feature>
<feature type="domain" description="HMA" evidence="12">
    <location>
        <begin position="280"/>
        <end position="345"/>
    </location>
</feature>
<evidence type="ECO:0000256" key="2">
    <source>
        <dbReference type="ARBA" id="ARBA00006024"/>
    </source>
</evidence>
<comment type="subcellular location">
    <subcellularLocation>
        <location evidence="1">Membrane</location>
        <topology evidence="1">Multi-pass membrane protein</topology>
    </subcellularLocation>
</comment>
<dbReference type="NCBIfam" id="TIGR01525">
    <property type="entry name" value="ATPase-IB_hvy"/>
    <property type="match status" value="1"/>
</dbReference>
<evidence type="ECO:0000313" key="14">
    <source>
        <dbReference type="Proteomes" id="UP001642406"/>
    </source>
</evidence>
<keyword evidence="5 10" id="KW-0547">Nucleotide-binding</keyword>
<dbReference type="PROSITE" id="PS50846">
    <property type="entry name" value="HMA_2"/>
    <property type="match status" value="2"/>
</dbReference>
<evidence type="ECO:0000256" key="4">
    <source>
        <dbReference type="ARBA" id="ARBA00022723"/>
    </source>
</evidence>
<comment type="caution">
    <text evidence="13">The sequence shown here is derived from an EMBL/GenBank/DDBJ whole genome shotgun (WGS) entry which is preliminary data.</text>
</comment>
<dbReference type="NCBIfam" id="TIGR01494">
    <property type="entry name" value="ATPase_P-type"/>
    <property type="match status" value="2"/>
</dbReference>
<keyword evidence="6 10" id="KW-0067">ATP-binding</keyword>
<dbReference type="SFLD" id="SFLDG00002">
    <property type="entry name" value="C1.7:_P-type_atpase_like"/>
    <property type="match status" value="1"/>
</dbReference>